<name>A0A4Z0R7K3_9FIRM</name>
<dbReference type="Proteomes" id="UP000298460">
    <property type="component" value="Unassembled WGS sequence"/>
</dbReference>
<evidence type="ECO:0000313" key="2">
    <source>
        <dbReference type="EMBL" id="TGE38375.1"/>
    </source>
</evidence>
<dbReference type="InterPro" id="IPR048844">
    <property type="entry name" value="LpdD_chaperone-like"/>
</dbReference>
<dbReference type="OrthoDB" id="5878625at2"/>
<organism evidence="2 3">
    <name type="scientific">Desulfosporosinus fructosivorans</name>
    <dbReference type="NCBI Taxonomy" id="2018669"/>
    <lineage>
        <taxon>Bacteria</taxon>
        <taxon>Bacillati</taxon>
        <taxon>Bacillota</taxon>
        <taxon>Clostridia</taxon>
        <taxon>Eubacteriales</taxon>
        <taxon>Desulfitobacteriaceae</taxon>
        <taxon>Desulfosporosinus</taxon>
    </lineage>
</organism>
<dbReference type="Pfam" id="PF21758">
    <property type="entry name" value="PAC_bac"/>
    <property type="match status" value="1"/>
</dbReference>
<comment type="caution">
    <text evidence="2">The sequence shown here is derived from an EMBL/GenBank/DDBJ whole genome shotgun (WGS) entry which is preliminary data.</text>
</comment>
<keyword evidence="3" id="KW-1185">Reference proteome</keyword>
<feature type="domain" description="Prenylated flavin chaperone LpdD-like" evidence="1">
    <location>
        <begin position="17"/>
        <end position="130"/>
    </location>
</feature>
<evidence type="ECO:0000313" key="3">
    <source>
        <dbReference type="Proteomes" id="UP000298460"/>
    </source>
</evidence>
<sequence length="143" mass="15410">MDKPNDRVELFRENCGTGNHIVEVAAFVCGKDLVVVIEGGTRYHVGAVALAIPRPSLADPNQVSASASVLCVTGHKEDELARNAALQIAAALNRTVTVIAGIHIDDAKPEDLSDLLENCKCVIRSLIDHFKSIRTLISFDDFS</sequence>
<dbReference type="AlphaFoldDB" id="A0A4Z0R7K3"/>
<dbReference type="RefSeq" id="WP_135546365.1">
    <property type="nucleotide sequence ID" value="NZ_SPQQ01000003.1"/>
</dbReference>
<protein>
    <recommendedName>
        <fullName evidence="1">Prenylated flavin chaperone LpdD-like domain-containing protein</fullName>
    </recommendedName>
</protein>
<reference evidence="2 3" key="1">
    <citation type="submission" date="2019-03" db="EMBL/GenBank/DDBJ databases">
        <title>Draft Genome Sequence of Desulfosporosinus fructosivorans Strain 63.6F, Isolated from Marine Sediment in the Baltic Sea.</title>
        <authorList>
            <person name="Hausmann B."/>
            <person name="Vandieken V."/>
            <person name="Pjevac P."/>
            <person name="Schreck K."/>
            <person name="Herbold C.W."/>
            <person name="Loy A."/>
        </authorList>
    </citation>
    <scope>NUCLEOTIDE SEQUENCE [LARGE SCALE GENOMIC DNA]</scope>
    <source>
        <strain evidence="2 3">63.6F</strain>
    </source>
</reference>
<proteinExistence type="predicted"/>
<dbReference type="EMBL" id="SPQQ01000003">
    <property type="protein sequence ID" value="TGE38375.1"/>
    <property type="molecule type" value="Genomic_DNA"/>
</dbReference>
<accession>A0A4Z0R7K3</accession>
<gene>
    <name evidence="2" type="ORF">E4K67_10515</name>
</gene>
<evidence type="ECO:0000259" key="1">
    <source>
        <dbReference type="Pfam" id="PF21758"/>
    </source>
</evidence>